<dbReference type="InterPro" id="IPR030678">
    <property type="entry name" value="Peptide/Ni-bd"/>
</dbReference>
<evidence type="ECO:0000259" key="6">
    <source>
        <dbReference type="Pfam" id="PF00496"/>
    </source>
</evidence>
<dbReference type="Pfam" id="PF00496">
    <property type="entry name" value="SBP_bac_5"/>
    <property type="match status" value="1"/>
</dbReference>
<dbReference type="CDD" id="cd08493">
    <property type="entry name" value="PBP2_DppA_like"/>
    <property type="match status" value="1"/>
</dbReference>
<evidence type="ECO:0000256" key="5">
    <source>
        <dbReference type="SAM" id="SignalP"/>
    </source>
</evidence>
<dbReference type="InterPro" id="IPR000914">
    <property type="entry name" value="SBP_5_dom"/>
</dbReference>
<protein>
    <submittedName>
        <fullName evidence="7">ABC transporter substrate-binding protein</fullName>
    </submittedName>
</protein>
<dbReference type="SUPFAM" id="SSF53850">
    <property type="entry name" value="Periplasmic binding protein-like II"/>
    <property type="match status" value="1"/>
</dbReference>
<evidence type="ECO:0000256" key="2">
    <source>
        <dbReference type="ARBA" id="ARBA00005695"/>
    </source>
</evidence>
<feature type="signal peptide" evidence="5">
    <location>
        <begin position="1"/>
        <end position="19"/>
    </location>
</feature>
<dbReference type="Gene3D" id="3.90.76.10">
    <property type="entry name" value="Dipeptide-binding Protein, Domain 1"/>
    <property type="match status" value="1"/>
</dbReference>
<comment type="caution">
    <text evidence="7">The sequence shown here is derived from an EMBL/GenBank/DDBJ whole genome shotgun (WGS) entry which is preliminary data.</text>
</comment>
<accession>A0ABS7DMB0</accession>
<evidence type="ECO:0000313" key="8">
    <source>
        <dbReference type="Proteomes" id="UP000719942"/>
    </source>
</evidence>
<dbReference type="PIRSF" id="PIRSF002741">
    <property type="entry name" value="MppA"/>
    <property type="match status" value="1"/>
</dbReference>
<evidence type="ECO:0000256" key="4">
    <source>
        <dbReference type="ARBA" id="ARBA00022729"/>
    </source>
</evidence>
<dbReference type="Gene3D" id="3.40.190.10">
    <property type="entry name" value="Periplasmic binding protein-like II"/>
    <property type="match status" value="1"/>
</dbReference>
<comment type="subcellular location">
    <subcellularLocation>
        <location evidence="1">Cell membrane</location>
        <topology evidence="1">Lipid-anchor</topology>
    </subcellularLocation>
</comment>
<reference evidence="7 8" key="1">
    <citation type="submission" date="2021-03" db="EMBL/GenBank/DDBJ databases">
        <title>Caproiciproducens sp. nov. isolated from feces of cow.</title>
        <authorList>
            <person name="Choi J.-Y."/>
        </authorList>
    </citation>
    <scope>NUCLEOTIDE SEQUENCE [LARGE SCALE GENOMIC DNA]</scope>
    <source>
        <strain evidence="7 8">AGMB10547</strain>
    </source>
</reference>
<dbReference type="InterPro" id="IPR039424">
    <property type="entry name" value="SBP_5"/>
</dbReference>
<keyword evidence="3" id="KW-0813">Transport</keyword>
<dbReference type="Gene3D" id="3.10.105.10">
    <property type="entry name" value="Dipeptide-binding Protein, Domain 3"/>
    <property type="match status" value="1"/>
</dbReference>
<dbReference type="InterPro" id="IPR023765">
    <property type="entry name" value="SBP_5_CS"/>
</dbReference>
<feature type="domain" description="Solute-binding protein family 5" evidence="6">
    <location>
        <begin position="95"/>
        <end position="452"/>
    </location>
</feature>
<proteinExistence type="inferred from homology"/>
<evidence type="ECO:0000256" key="3">
    <source>
        <dbReference type="ARBA" id="ARBA00022448"/>
    </source>
</evidence>
<dbReference type="PANTHER" id="PTHR30290:SF9">
    <property type="entry name" value="OLIGOPEPTIDE-BINDING PROTEIN APPA"/>
    <property type="match status" value="1"/>
</dbReference>
<keyword evidence="4 5" id="KW-0732">Signal</keyword>
<dbReference type="EMBL" id="JAGFNZ010000002">
    <property type="protein sequence ID" value="MBW7572226.1"/>
    <property type="molecule type" value="Genomic_DNA"/>
</dbReference>
<dbReference type="PANTHER" id="PTHR30290">
    <property type="entry name" value="PERIPLASMIC BINDING COMPONENT OF ABC TRANSPORTER"/>
    <property type="match status" value="1"/>
</dbReference>
<dbReference type="PROSITE" id="PS51257">
    <property type="entry name" value="PROKAR_LIPOPROTEIN"/>
    <property type="match status" value="1"/>
</dbReference>
<name>A0ABS7DMB0_9FIRM</name>
<dbReference type="Proteomes" id="UP000719942">
    <property type="component" value="Unassembled WGS sequence"/>
</dbReference>
<feature type="chain" id="PRO_5046111740" evidence="5">
    <location>
        <begin position="20"/>
        <end position="532"/>
    </location>
</feature>
<dbReference type="RefSeq" id="WP_219964643.1">
    <property type="nucleotide sequence ID" value="NZ_JAGFNZ010000002.1"/>
</dbReference>
<sequence length="532" mass="57249">MKKSKRLLAAVLAAVIACAGLTACSGGSKSSAPAQSGAASAADTGKSRAQDTLIYAQGSDPRGLDPALVDDGESAKIMVNIYEGLLKYDKDSTKVLPSLAESWDVSDDGLTYTFHLKKGVKFQDGTDFNAEAVKFNIDRQIPPKVTEDMGYAGFVFGSVKDVEVVDANTVKVNMKAACTPFLNNLAMSLGAPMVSPKALQDNSNNVNEHPCGTGPYKFVSWTKGQNVVLTRNDEYWGTKALTKNVIFKFIKDNSARVVALSNGEADMIDGIDATVVSQIESAGNKIYEAPGMNINYLAYNTTKAPFTDVKARSAVSQAINVPELVKSLYQGYADPATSVMPSFMPGYSDSIKQVSFDQAAAKSALAAAGVKTIHMITYTNPRPYNTANGQALAEAIQGYLRNAGVEATIDAYDWATYKEKVKAGDYDICFYGWTGDNGDPDNFMNLMADKDPTMNVARYDNADFKALIAKGLATKAGDERNNIYTDLEKKAAEDAVWLPISHGKTLCGYRSNVKDFYYHMTGVVFLSGVSKG</sequence>
<evidence type="ECO:0000256" key="1">
    <source>
        <dbReference type="ARBA" id="ARBA00004193"/>
    </source>
</evidence>
<comment type="similarity">
    <text evidence="2">Belongs to the bacterial solute-binding protein 5 family.</text>
</comment>
<evidence type="ECO:0000313" key="7">
    <source>
        <dbReference type="EMBL" id="MBW7572226.1"/>
    </source>
</evidence>
<gene>
    <name evidence="7" type="ORF">J5W02_05310</name>
</gene>
<organism evidence="7 8">
    <name type="scientific">Caproiciproducens faecalis</name>
    <dbReference type="NCBI Taxonomy" id="2820301"/>
    <lineage>
        <taxon>Bacteria</taxon>
        <taxon>Bacillati</taxon>
        <taxon>Bacillota</taxon>
        <taxon>Clostridia</taxon>
        <taxon>Eubacteriales</taxon>
        <taxon>Acutalibacteraceae</taxon>
        <taxon>Caproiciproducens</taxon>
    </lineage>
</organism>
<dbReference type="PROSITE" id="PS01040">
    <property type="entry name" value="SBP_BACTERIAL_5"/>
    <property type="match status" value="1"/>
</dbReference>
<keyword evidence="8" id="KW-1185">Reference proteome</keyword>